<comment type="caution">
    <text evidence="3">The sequence shown here is derived from an EMBL/GenBank/DDBJ whole genome shotgun (WGS) entry which is preliminary data.</text>
</comment>
<keyword evidence="2" id="KW-1133">Transmembrane helix</keyword>
<evidence type="ECO:0000313" key="3">
    <source>
        <dbReference type="EMBL" id="GAA2732019.1"/>
    </source>
</evidence>
<reference evidence="3 4" key="1">
    <citation type="journal article" date="2019" name="Int. J. Syst. Evol. Microbiol.">
        <title>The Global Catalogue of Microorganisms (GCM) 10K type strain sequencing project: providing services to taxonomists for standard genome sequencing and annotation.</title>
        <authorList>
            <consortium name="The Broad Institute Genomics Platform"/>
            <consortium name="The Broad Institute Genome Sequencing Center for Infectious Disease"/>
            <person name="Wu L."/>
            <person name="Ma J."/>
        </authorList>
    </citation>
    <scope>NUCLEOTIDE SEQUENCE [LARGE SCALE GENOMIC DNA]</scope>
    <source>
        <strain evidence="3 4">JCM 8201</strain>
    </source>
</reference>
<feature type="transmembrane region" description="Helical" evidence="2">
    <location>
        <begin position="17"/>
        <end position="38"/>
    </location>
</feature>
<protein>
    <recommendedName>
        <fullName evidence="5">Lipoprotein</fullName>
    </recommendedName>
</protein>
<keyword evidence="4" id="KW-1185">Reference proteome</keyword>
<evidence type="ECO:0000256" key="1">
    <source>
        <dbReference type="SAM" id="MobiDB-lite"/>
    </source>
</evidence>
<dbReference type="EMBL" id="BAAATZ010000021">
    <property type="protein sequence ID" value="GAA2732019.1"/>
    <property type="molecule type" value="Genomic_DNA"/>
</dbReference>
<dbReference type="Proteomes" id="UP001501842">
    <property type="component" value="Unassembled WGS sequence"/>
</dbReference>
<evidence type="ECO:0008006" key="5">
    <source>
        <dbReference type="Google" id="ProtNLM"/>
    </source>
</evidence>
<organism evidence="3 4">
    <name type="scientific">Actinocorallia aurantiaca</name>
    <dbReference type="NCBI Taxonomy" id="46204"/>
    <lineage>
        <taxon>Bacteria</taxon>
        <taxon>Bacillati</taxon>
        <taxon>Actinomycetota</taxon>
        <taxon>Actinomycetes</taxon>
        <taxon>Streptosporangiales</taxon>
        <taxon>Thermomonosporaceae</taxon>
        <taxon>Actinocorallia</taxon>
    </lineage>
</organism>
<accession>A0ABN3UH60</accession>
<proteinExistence type="predicted"/>
<sequence length="92" mass="9722">MVRSIAARKSSAEPMSLTATCGVVEVASVLLVMCGLAPDTDMSRSSRRRRADFVPAKTGREREAPGKTDVDQIERAPAPSEAPQAHSAAISI</sequence>
<evidence type="ECO:0000256" key="2">
    <source>
        <dbReference type="SAM" id="Phobius"/>
    </source>
</evidence>
<feature type="region of interest" description="Disordered" evidence="1">
    <location>
        <begin position="39"/>
        <end position="92"/>
    </location>
</feature>
<gene>
    <name evidence="3" type="ORF">GCM10010439_48790</name>
</gene>
<keyword evidence="2" id="KW-0812">Transmembrane</keyword>
<name>A0ABN3UH60_9ACTN</name>
<feature type="compositionally biased region" description="Basic and acidic residues" evidence="1">
    <location>
        <begin position="58"/>
        <end position="74"/>
    </location>
</feature>
<evidence type="ECO:0000313" key="4">
    <source>
        <dbReference type="Proteomes" id="UP001501842"/>
    </source>
</evidence>
<keyword evidence="2" id="KW-0472">Membrane</keyword>